<dbReference type="Proteomes" id="UP001595536">
    <property type="component" value="Unassembled WGS sequence"/>
</dbReference>
<proteinExistence type="predicted"/>
<keyword evidence="2" id="KW-1185">Reference proteome</keyword>
<organism evidence="1 2">
    <name type="scientific">Camelimonas abortus</name>
    <dbReference type="NCBI Taxonomy" id="1017184"/>
    <lineage>
        <taxon>Bacteria</taxon>
        <taxon>Pseudomonadati</taxon>
        <taxon>Pseudomonadota</taxon>
        <taxon>Alphaproteobacteria</taxon>
        <taxon>Hyphomicrobiales</taxon>
        <taxon>Chelatococcaceae</taxon>
        <taxon>Camelimonas</taxon>
    </lineage>
</organism>
<evidence type="ECO:0000313" key="2">
    <source>
        <dbReference type="Proteomes" id="UP001595536"/>
    </source>
</evidence>
<comment type="caution">
    <text evidence="1">The sequence shown here is derived from an EMBL/GenBank/DDBJ whole genome shotgun (WGS) entry which is preliminary data.</text>
</comment>
<gene>
    <name evidence="1" type="ORF">ACFOEX_01945</name>
</gene>
<dbReference type="EMBL" id="JBHRUV010000012">
    <property type="protein sequence ID" value="MFC3265122.1"/>
    <property type="molecule type" value="Genomic_DNA"/>
</dbReference>
<protein>
    <submittedName>
        <fullName evidence="1">Uncharacterized protein</fullName>
    </submittedName>
</protein>
<reference evidence="2" key="1">
    <citation type="journal article" date="2019" name="Int. J. Syst. Evol. Microbiol.">
        <title>The Global Catalogue of Microorganisms (GCM) 10K type strain sequencing project: providing services to taxonomists for standard genome sequencing and annotation.</title>
        <authorList>
            <consortium name="The Broad Institute Genomics Platform"/>
            <consortium name="The Broad Institute Genome Sequencing Center for Infectious Disease"/>
            <person name="Wu L."/>
            <person name="Ma J."/>
        </authorList>
    </citation>
    <scope>NUCLEOTIDE SEQUENCE [LARGE SCALE GENOMIC DNA]</scope>
    <source>
        <strain evidence="2">CCM 7941</strain>
    </source>
</reference>
<evidence type="ECO:0000313" key="1">
    <source>
        <dbReference type="EMBL" id="MFC3265122.1"/>
    </source>
</evidence>
<name>A0ABV7LC39_9HYPH</name>
<sequence length="162" mass="17267">MDPVKVTIGTVENGVIYYLQNGAGQLNFVAAEETTPQRMTWFLDKVPSFDDLENSPPMVVRSALDNRYLDLAGSFMSAGGGLYIPGILSVQPRGLRFAAAGQVVNGAAIAGGIITDDVNPTMTVGVRALALPPDNQRQLAWRGFDNGMPDDALRAFIVSALP</sequence>
<accession>A0ABV7LC39</accession>
<dbReference type="RefSeq" id="WP_376831251.1">
    <property type="nucleotide sequence ID" value="NZ_JBHLWR010000006.1"/>
</dbReference>